<dbReference type="OrthoDB" id="129242at2"/>
<name>W0RCZ1_9BACT</name>
<dbReference type="AlphaFoldDB" id="W0RCZ1"/>
<dbReference type="RefSeq" id="WP_025410196.1">
    <property type="nucleotide sequence ID" value="NZ_CP007128.1"/>
</dbReference>
<sequence length="241" mass="26224">MSEERGAQSAEGSPNVSRRRVLKVLALTPAAAALGAQQPATGGQQPSTPHVTPQPPAQNTNPQPPKNQRQRKFFNARELRTASVLADDIIPRDAKSGSATEAGVIDFIDFHMSVPETDDATRVQMHGGLRWIDTESKRRFGVGYAAAKPAQRHAILDDIAYPDKTTPEFRAGTAFFTRFRDLVAGGFFSSPVGWKDVQYIGNTFNPNWSGCPTAAMQKLGVSHDLMNTRIPSQVQVSEGPR</sequence>
<organism evidence="2 3">
    <name type="scientific">Gemmatirosa kalamazoonensis</name>
    <dbReference type="NCBI Taxonomy" id="861299"/>
    <lineage>
        <taxon>Bacteria</taxon>
        <taxon>Pseudomonadati</taxon>
        <taxon>Gemmatimonadota</taxon>
        <taxon>Gemmatimonadia</taxon>
        <taxon>Gemmatimonadales</taxon>
        <taxon>Gemmatimonadaceae</taxon>
        <taxon>Gemmatirosa</taxon>
    </lineage>
</organism>
<evidence type="ECO:0000313" key="3">
    <source>
        <dbReference type="Proteomes" id="UP000019151"/>
    </source>
</evidence>
<feature type="region of interest" description="Disordered" evidence="1">
    <location>
        <begin position="33"/>
        <end position="69"/>
    </location>
</feature>
<proteinExistence type="predicted"/>
<evidence type="ECO:0008006" key="4">
    <source>
        <dbReference type="Google" id="ProtNLM"/>
    </source>
</evidence>
<keyword evidence="3" id="KW-1185">Reference proteome</keyword>
<dbReference type="InParanoid" id="W0RCZ1"/>
<dbReference type="EMBL" id="CP007128">
    <property type="protein sequence ID" value="AHG88671.1"/>
    <property type="molecule type" value="Genomic_DNA"/>
</dbReference>
<dbReference type="PROSITE" id="PS51318">
    <property type="entry name" value="TAT"/>
    <property type="match status" value="1"/>
</dbReference>
<protein>
    <recommendedName>
        <fullName evidence="4">Gluconate 2-dehydrogenase subunit 3 family protein</fullName>
    </recommendedName>
</protein>
<dbReference type="InterPro" id="IPR027056">
    <property type="entry name" value="Gluconate_2DH_su3"/>
</dbReference>
<reference evidence="2 3" key="1">
    <citation type="journal article" date="2014" name="Genome Announc.">
        <title>Genome Sequence and Methylome of Soil Bacterium Gemmatirosa kalamazoonensis KBS708T, a Member of the Rarely Cultivated Gemmatimonadetes Phylum.</title>
        <authorList>
            <person name="Debruyn J.M."/>
            <person name="Radosevich M."/>
            <person name="Wommack K.E."/>
            <person name="Polson S.W."/>
            <person name="Hauser L.J."/>
            <person name="Fawaz M.N."/>
            <person name="Korlach J."/>
            <person name="Tsai Y.C."/>
        </authorList>
    </citation>
    <scope>NUCLEOTIDE SEQUENCE [LARGE SCALE GENOMIC DNA]</scope>
    <source>
        <strain evidence="2 3">KBS708</strain>
    </source>
</reference>
<evidence type="ECO:0000256" key="1">
    <source>
        <dbReference type="SAM" id="MobiDB-lite"/>
    </source>
</evidence>
<dbReference type="HOGENOM" id="CLU_092798_0_0_0"/>
<dbReference type="InterPro" id="IPR019546">
    <property type="entry name" value="TAT_signal_bac_arc"/>
</dbReference>
<gene>
    <name evidence="2" type="ORF">J421_1134</name>
</gene>
<dbReference type="STRING" id="861299.J421_1134"/>
<dbReference type="Pfam" id="PF13618">
    <property type="entry name" value="Gluconate_2-dh3"/>
    <property type="match status" value="1"/>
</dbReference>
<accession>W0RCZ1</accession>
<feature type="compositionally biased region" description="Low complexity" evidence="1">
    <location>
        <begin position="33"/>
        <end position="46"/>
    </location>
</feature>
<dbReference type="eggNOG" id="ENOG502Z7MB">
    <property type="taxonomic scope" value="Bacteria"/>
</dbReference>
<evidence type="ECO:0000313" key="2">
    <source>
        <dbReference type="EMBL" id="AHG88671.1"/>
    </source>
</evidence>
<dbReference type="NCBIfam" id="TIGR01409">
    <property type="entry name" value="TAT_signal_seq"/>
    <property type="match status" value="1"/>
</dbReference>
<dbReference type="KEGG" id="gba:J421_1134"/>
<dbReference type="Proteomes" id="UP000019151">
    <property type="component" value="Chromosome"/>
</dbReference>
<dbReference type="InterPro" id="IPR006311">
    <property type="entry name" value="TAT_signal"/>
</dbReference>